<feature type="transmembrane region" description="Helical" evidence="1">
    <location>
        <begin position="51"/>
        <end position="72"/>
    </location>
</feature>
<feature type="transmembrane region" description="Helical" evidence="1">
    <location>
        <begin position="28"/>
        <end position="46"/>
    </location>
</feature>
<dbReference type="Proteomes" id="UP000886751">
    <property type="component" value="Unassembled WGS sequence"/>
</dbReference>
<sequence>MELLCVLAAVLALFLASAALTQKARVPAGLAPLTALSLIAAVFTLAGMAGVLYAAGWCVYALCLAAGVWAFWPRKGQSPDWRALFTPASVVFWALTLAFAVYFSIRQPLASGYDELSLWATAVKVTKVDNSLYATATLGTPWAVTQNPGLPLISYFFQFFGAYADWKIYLAYDALYFACYAAVLGALPWQKWRVAVPLAAVLWCTPFFFTIYNHTIYLADTYLTSYGDVPAGLVFGAAVAMWLALRQQGGPRWAVLPVLALAANLKANDFVLSLAAAGLIAVDAWLFCDGPFKNGLARRTGFAAACFAAPMAVYYLWNTRYVGWLVARNASESGVGETSAALSDVVVNGVKILLGQPVEGFFAERQPQFLQAMADMGAQFWTSDGKLSMIGPGRNVVALILAVFALAAVVGAGRQLKARIAALAGLSTLCFAGYNLMLALSYGFIFKPFQAESLQDYNRYIYSYYIGWFLMALACLAVALLPQVGRSLRILKEKDGPTAIFRTELCTPRWGLAGQGAVLLLAAAMLLRVDQMVLPQLSVLGFADSEFADRRSIRAEAELVCRYLDEDDRVFFVSQGDNGERWFSAVFDFYPYLVDYSGIVSEMIGGGGELGLPELRPQEEGPKNYYYHGFTAEELDAIVRGNGCTVLYLQTLDDIFVESYRELFTDGLAAARSGDTLLYRVTDAGFAPVEMEVAAP</sequence>
<proteinExistence type="predicted"/>
<feature type="transmembrane region" description="Helical" evidence="1">
    <location>
        <begin position="300"/>
        <end position="317"/>
    </location>
</feature>
<gene>
    <name evidence="2" type="ORF">H9846_09520</name>
</gene>
<feature type="transmembrane region" description="Helical" evidence="1">
    <location>
        <begin position="225"/>
        <end position="245"/>
    </location>
</feature>
<keyword evidence="1" id="KW-0472">Membrane</keyword>
<feature type="transmembrane region" description="Helical" evidence="1">
    <location>
        <begin position="396"/>
        <end position="413"/>
    </location>
</feature>
<feature type="transmembrane region" description="Helical" evidence="1">
    <location>
        <begin position="270"/>
        <end position="288"/>
    </location>
</feature>
<feature type="transmembrane region" description="Helical" evidence="1">
    <location>
        <begin position="195"/>
        <end position="213"/>
    </location>
</feature>
<comment type="caution">
    <text evidence="2">The sequence shown here is derived from an EMBL/GenBank/DDBJ whole genome shotgun (WGS) entry which is preliminary data.</text>
</comment>
<feature type="transmembrane region" description="Helical" evidence="1">
    <location>
        <begin position="169"/>
        <end position="189"/>
    </location>
</feature>
<dbReference type="AlphaFoldDB" id="A0A9D1Y276"/>
<feature type="transmembrane region" description="Helical" evidence="1">
    <location>
        <begin position="465"/>
        <end position="484"/>
    </location>
</feature>
<evidence type="ECO:0000256" key="1">
    <source>
        <dbReference type="SAM" id="Phobius"/>
    </source>
</evidence>
<feature type="transmembrane region" description="Helical" evidence="1">
    <location>
        <begin position="84"/>
        <end position="105"/>
    </location>
</feature>
<name>A0A9D1Y276_9FIRM</name>
<accession>A0A9D1Y276</accession>
<protein>
    <submittedName>
        <fullName evidence="2">Uncharacterized protein</fullName>
    </submittedName>
</protein>
<dbReference type="EMBL" id="DXEI01000140">
    <property type="protein sequence ID" value="HIX95682.1"/>
    <property type="molecule type" value="Genomic_DNA"/>
</dbReference>
<keyword evidence="1" id="KW-1133">Transmembrane helix</keyword>
<evidence type="ECO:0000313" key="2">
    <source>
        <dbReference type="EMBL" id="HIX95682.1"/>
    </source>
</evidence>
<organism evidence="2 3">
    <name type="scientific">Candidatus Gemmiger excrementipullorum</name>
    <dbReference type="NCBI Taxonomy" id="2838610"/>
    <lineage>
        <taxon>Bacteria</taxon>
        <taxon>Bacillati</taxon>
        <taxon>Bacillota</taxon>
        <taxon>Clostridia</taxon>
        <taxon>Eubacteriales</taxon>
        <taxon>Gemmiger</taxon>
    </lineage>
</organism>
<reference evidence="2" key="1">
    <citation type="journal article" date="2021" name="PeerJ">
        <title>Extensive microbial diversity within the chicken gut microbiome revealed by metagenomics and culture.</title>
        <authorList>
            <person name="Gilroy R."/>
            <person name="Ravi A."/>
            <person name="Getino M."/>
            <person name="Pursley I."/>
            <person name="Horton D.L."/>
            <person name="Alikhan N.F."/>
            <person name="Baker D."/>
            <person name="Gharbi K."/>
            <person name="Hall N."/>
            <person name="Watson M."/>
            <person name="Adriaenssens E.M."/>
            <person name="Foster-Nyarko E."/>
            <person name="Jarju S."/>
            <person name="Secka A."/>
            <person name="Antonio M."/>
            <person name="Oren A."/>
            <person name="Chaudhuri R.R."/>
            <person name="La Ragione R."/>
            <person name="Hildebrand F."/>
            <person name="Pallen M.J."/>
        </authorList>
    </citation>
    <scope>NUCLEOTIDE SEQUENCE</scope>
    <source>
        <strain evidence="2">ChiHecec2B26-7398</strain>
    </source>
</reference>
<evidence type="ECO:0000313" key="3">
    <source>
        <dbReference type="Proteomes" id="UP000886751"/>
    </source>
</evidence>
<feature type="transmembrane region" description="Helical" evidence="1">
    <location>
        <begin position="510"/>
        <end position="529"/>
    </location>
</feature>
<keyword evidence="1" id="KW-0812">Transmembrane</keyword>
<feature type="transmembrane region" description="Helical" evidence="1">
    <location>
        <begin position="420"/>
        <end position="445"/>
    </location>
</feature>
<reference evidence="2" key="2">
    <citation type="submission" date="2021-04" db="EMBL/GenBank/DDBJ databases">
        <authorList>
            <person name="Gilroy R."/>
        </authorList>
    </citation>
    <scope>NUCLEOTIDE SEQUENCE</scope>
    <source>
        <strain evidence="2">ChiHecec2B26-7398</strain>
    </source>
</reference>